<reference evidence="13" key="1">
    <citation type="submission" date="2016-10" db="EMBL/GenBank/DDBJ databases">
        <authorList>
            <person name="Varghese N."/>
            <person name="Submissions S."/>
        </authorList>
    </citation>
    <scope>NUCLEOTIDE SEQUENCE [LARGE SCALE GENOMIC DNA]</scope>
    <source>
        <strain evidence="13">DSM 19315</strain>
    </source>
</reference>
<keyword evidence="4" id="KW-0805">Transcription regulation</keyword>
<evidence type="ECO:0000259" key="10">
    <source>
        <dbReference type="PROSITE" id="PS50109"/>
    </source>
</evidence>
<dbReference type="PANTHER" id="PTHR43547">
    <property type="entry name" value="TWO-COMPONENT HISTIDINE KINASE"/>
    <property type="match status" value="1"/>
</dbReference>
<evidence type="ECO:0000256" key="1">
    <source>
        <dbReference type="ARBA" id="ARBA00000085"/>
    </source>
</evidence>
<dbReference type="PROSITE" id="PS50110">
    <property type="entry name" value="RESPONSE_REGULATORY"/>
    <property type="match status" value="1"/>
</dbReference>
<evidence type="ECO:0000256" key="7">
    <source>
        <dbReference type="PROSITE-ProRule" id="PRU00169"/>
    </source>
</evidence>
<name>A0A1I2WMS8_9BACT</name>
<dbReference type="InterPro" id="IPR018062">
    <property type="entry name" value="HTH_AraC-typ_CS"/>
</dbReference>
<evidence type="ECO:0000256" key="6">
    <source>
        <dbReference type="ARBA" id="ARBA00023163"/>
    </source>
</evidence>
<keyword evidence="8" id="KW-0472">Membrane</keyword>
<dbReference type="PANTHER" id="PTHR43547:SF2">
    <property type="entry name" value="HYBRID SIGNAL TRANSDUCTION HISTIDINE KINASE C"/>
    <property type="match status" value="1"/>
</dbReference>
<evidence type="ECO:0000259" key="9">
    <source>
        <dbReference type="PROSITE" id="PS01124"/>
    </source>
</evidence>
<evidence type="ECO:0000256" key="5">
    <source>
        <dbReference type="ARBA" id="ARBA00023125"/>
    </source>
</evidence>
<evidence type="ECO:0000256" key="4">
    <source>
        <dbReference type="ARBA" id="ARBA00023015"/>
    </source>
</evidence>
<dbReference type="PROSITE" id="PS01124">
    <property type="entry name" value="HTH_ARAC_FAMILY_2"/>
    <property type="match status" value="1"/>
</dbReference>
<feature type="transmembrane region" description="Helical" evidence="8">
    <location>
        <begin position="772"/>
        <end position="794"/>
    </location>
</feature>
<dbReference type="SUPFAM" id="SSF55874">
    <property type="entry name" value="ATPase domain of HSP90 chaperone/DNA topoisomerase II/histidine kinase"/>
    <property type="match status" value="1"/>
</dbReference>
<dbReference type="SUPFAM" id="SSF63829">
    <property type="entry name" value="Calcium-dependent phosphotriesterase"/>
    <property type="match status" value="3"/>
</dbReference>
<dbReference type="Pfam" id="PF00072">
    <property type="entry name" value="Response_reg"/>
    <property type="match status" value="1"/>
</dbReference>
<dbReference type="Gene3D" id="3.30.565.10">
    <property type="entry name" value="Histidine kinase-like ATPase, C-terminal domain"/>
    <property type="match status" value="1"/>
</dbReference>
<evidence type="ECO:0000313" key="12">
    <source>
        <dbReference type="EMBL" id="SFH02688.1"/>
    </source>
</evidence>
<proteinExistence type="predicted"/>
<dbReference type="Pfam" id="PF07495">
    <property type="entry name" value="Y_Y_Y"/>
    <property type="match status" value="1"/>
</dbReference>
<protein>
    <recommendedName>
        <fullName evidence="2">histidine kinase</fullName>
        <ecNumber evidence="2">2.7.13.3</ecNumber>
    </recommendedName>
</protein>
<dbReference type="InterPro" id="IPR001789">
    <property type="entry name" value="Sig_transdc_resp-reg_receiver"/>
</dbReference>
<organism evidence="12 13">
    <name type="scientific">Algoriphagus hitonicola</name>
    <dbReference type="NCBI Taxonomy" id="435880"/>
    <lineage>
        <taxon>Bacteria</taxon>
        <taxon>Pseudomonadati</taxon>
        <taxon>Bacteroidota</taxon>
        <taxon>Cytophagia</taxon>
        <taxon>Cytophagales</taxon>
        <taxon>Cyclobacteriaceae</taxon>
        <taxon>Algoriphagus</taxon>
    </lineage>
</organism>
<dbReference type="EMBL" id="FOPC01000013">
    <property type="protein sequence ID" value="SFH02688.1"/>
    <property type="molecule type" value="Genomic_DNA"/>
</dbReference>
<evidence type="ECO:0000313" key="13">
    <source>
        <dbReference type="Proteomes" id="UP000199642"/>
    </source>
</evidence>
<dbReference type="GO" id="GO:0000155">
    <property type="term" value="F:phosphorelay sensor kinase activity"/>
    <property type="evidence" value="ECO:0007669"/>
    <property type="project" value="InterPro"/>
</dbReference>
<comment type="catalytic activity">
    <reaction evidence="1">
        <text>ATP + protein L-histidine = ADP + protein N-phospho-L-histidine.</text>
        <dbReference type="EC" id="2.7.13.3"/>
    </reaction>
</comment>
<dbReference type="Pfam" id="PF02518">
    <property type="entry name" value="HATPase_c"/>
    <property type="match status" value="1"/>
</dbReference>
<dbReference type="PROSITE" id="PS50109">
    <property type="entry name" value="HIS_KIN"/>
    <property type="match status" value="1"/>
</dbReference>
<dbReference type="Gene3D" id="2.60.40.10">
    <property type="entry name" value="Immunoglobulins"/>
    <property type="match status" value="1"/>
</dbReference>
<dbReference type="OrthoDB" id="9806995at2"/>
<keyword evidence="6" id="KW-0804">Transcription</keyword>
<dbReference type="InterPro" id="IPR003661">
    <property type="entry name" value="HisK_dim/P_dom"/>
</dbReference>
<dbReference type="Gene3D" id="2.130.10.10">
    <property type="entry name" value="YVTN repeat-like/Quinoprotein amine dehydrogenase"/>
    <property type="match status" value="2"/>
</dbReference>
<dbReference type="InterPro" id="IPR020449">
    <property type="entry name" value="Tscrpt_reg_AraC-type_HTH"/>
</dbReference>
<feature type="domain" description="HTH araC/xylS-type" evidence="9">
    <location>
        <begin position="1222"/>
        <end position="1321"/>
    </location>
</feature>
<dbReference type="SUPFAM" id="SSF46689">
    <property type="entry name" value="Homeodomain-like"/>
    <property type="match status" value="1"/>
</dbReference>
<dbReference type="STRING" id="435880.SAMN04487988_11397"/>
<dbReference type="InterPro" id="IPR011006">
    <property type="entry name" value="CheY-like_superfamily"/>
</dbReference>
<dbReference type="Gene3D" id="1.10.10.60">
    <property type="entry name" value="Homeodomain-like"/>
    <property type="match status" value="1"/>
</dbReference>
<dbReference type="Gene3D" id="3.40.50.2300">
    <property type="match status" value="1"/>
</dbReference>
<dbReference type="SUPFAM" id="SSF47384">
    <property type="entry name" value="Homodimeric domain of signal transducing histidine kinase"/>
    <property type="match status" value="1"/>
</dbReference>
<evidence type="ECO:0000256" key="2">
    <source>
        <dbReference type="ARBA" id="ARBA00012438"/>
    </source>
</evidence>
<accession>A0A1I2WMS8</accession>
<dbReference type="SMART" id="SM00388">
    <property type="entry name" value="HisKA"/>
    <property type="match status" value="1"/>
</dbReference>
<feature type="modified residue" description="4-aspartylphosphate" evidence="7">
    <location>
        <position position="1123"/>
    </location>
</feature>
<dbReference type="InterPro" id="IPR015943">
    <property type="entry name" value="WD40/YVTN_repeat-like_dom_sf"/>
</dbReference>
<gene>
    <name evidence="12" type="ORF">SAMN04487988_11397</name>
</gene>
<dbReference type="GO" id="GO:0003700">
    <property type="term" value="F:DNA-binding transcription factor activity"/>
    <property type="evidence" value="ECO:0007669"/>
    <property type="project" value="InterPro"/>
</dbReference>
<keyword evidence="3 7" id="KW-0597">Phosphoprotein</keyword>
<dbReference type="GO" id="GO:0043565">
    <property type="term" value="F:sequence-specific DNA binding"/>
    <property type="evidence" value="ECO:0007669"/>
    <property type="project" value="InterPro"/>
</dbReference>
<keyword evidence="8" id="KW-1133">Transmembrane helix</keyword>
<dbReference type="InterPro" id="IPR011123">
    <property type="entry name" value="Y_Y_Y"/>
</dbReference>
<dbReference type="CDD" id="cd17574">
    <property type="entry name" value="REC_OmpR"/>
    <property type="match status" value="1"/>
</dbReference>
<dbReference type="Pfam" id="PF12833">
    <property type="entry name" value="HTH_18"/>
    <property type="match status" value="1"/>
</dbReference>
<keyword evidence="8" id="KW-0812">Transmembrane</keyword>
<keyword evidence="13" id="KW-1185">Reference proteome</keyword>
<dbReference type="InterPro" id="IPR036097">
    <property type="entry name" value="HisK_dim/P_sf"/>
</dbReference>
<dbReference type="Proteomes" id="UP000199642">
    <property type="component" value="Unassembled WGS sequence"/>
</dbReference>
<evidence type="ECO:0000256" key="3">
    <source>
        <dbReference type="ARBA" id="ARBA00022553"/>
    </source>
</evidence>
<evidence type="ECO:0000259" key="11">
    <source>
        <dbReference type="PROSITE" id="PS50110"/>
    </source>
</evidence>
<dbReference type="PRINTS" id="PR00032">
    <property type="entry name" value="HTHARAC"/>
</dbReference>
<dbReference type="SMART" id="SM00387">
    <property type="entry name" value="HATPase_c"/>
    <property type="match status" value="1"/>
</dbReference>
<sequence length="1326" mass="152611">MSISTNFFIILISGLFLLGNNQVAFSQENVSFRQLSVNNGLSQNSAVSITQDPKGFLWIATQEGLNRYDGNEFIIYPKKFNDITQENQVILGKVLADRQERVWIIPDTNIPELLEKGEKEFKQINEIHAASQLFEDGLGTIWIGTLSGQIFRWNEALNIAESVWTDPGKEVVDISEINDKLLITFRKEVVIFDKDDYQTRSIFENQNLGSFSTSIHTYKQEILVGTLKHGLWIAESVEGDFIPIHDYLKIEKTGLENAMILDLFQDSKGLIWIATYGLGNFLIDLQKKQIQNFTYSKQNPRSIHYNDVLCIFEDYTGTIWMGTDGAGLSFYDSFLEKFNFYHDQQLPENISIDVIRSIFVDKRENVWLGTSGKGLTKFDHETKAWKTYKAQNSNHSSIKSNRVMSLIGDENQLWIGYQDEGLSILDHRTGTFTHFDQESLPNLPANTVWKILKDDQNRFWLCTRNDGLIWFDPKEGVKKQFIHDPSNDQSIPDNNIRTIIQASHDEFWIGTENRGIAHLNLKTGKFKRYLADESNPKSISSNGIKSLYLSPDNHLWIGTNGAGVNRMNLESEEFEFFTSNNGLANDVIYGILPDENGDLWLSSNKGISQIQKSKSGFTITNYTNYDGLATEFNTGAYFQHPSGTLYFGSLEGYYWFHAEDISLNHTPPKTVITKLNTFDTTLPLTEFLKLSHHQNTLTFSMASMVFSSPDKNQYQYKLEGYDMDWIVNETNNQARYTNLPAGNYTFWAKSSNYDNIWSEKPVGLSFTILPPWYYNLWAKLFYFFIFLIGIYGIFNYLRWRWKIQYELKLKEEETKRLLEIDEFKTNFFTNVSHEFRTPLTLIMGPVQRLIKESENPVIKSQLNLIKQNSARLLNLVDQLLEASKIKTGRLNLKIQKGNLGLLLQTMVMNFFYLASEKGMKFNPSIPLMTEIWFDSDKVEKIVGNLIQNAIKYGKPNTVIDLESKIIENQAIIILRNLSSRKYSQEEKDQFFDKFYKPDQKSEGFGIGLPMVKDLTELHQGSLKLNLDDPEIFEVEIHLPIDKFSFSPKDVIEEPTESLKINTRLNSGHKGVDTPLVLIVEDNEDVRMFLENDLEEHFNLLSAKNGKEGIYLAFQKIPDLIISDVMMPELDGLELCKTLKSDEKTSHIPIILLTAKSEEEQILKGLEVGADDYMIKPFSTRKLLLRMGKLIELRNNLRVRYSGKNEILPSEIAVSTTDERFLQKVQEIVDSDLLDSNFSVDDFSRKLGMSRMQLHRKLTALTGLSTTAFIRDQRLRKALQKLEKTDDTVAEIAYSVGFSSPSHFNKWFKEIYQVTPSEFKLKRKNSK</sequence>
<dbReference type="Pfam" id="PF07494">
    <property type="entry name" value="Reg_prop"/>
    <property type="match status" value="5"/>
</dbReference>
<dbReference type="InterPro" id="IPR003594">
    <property type="entry name" value="HATPase_dom"/>
</dbReference>
<dbReference type="PROSITE" id="PS00041">
    <property type="entry name" value="HTH_ARAC_FAMILY_1"/>
    <property type="match status" value="1"/>
</dbReference>
<dbReference type="InterPro" id="IPR013783">
    <property type="entry name" value="Ig-like_fold"/>
</dbReference>
<dbReference type="SMART" id="SM00342">
    <property type="entry name" value="HTH_ARAC"/>
    <property type="match status" value="1"/>
</dbReference>
<dbReference type="SMART" id="SM00448">
    <property type="entry name" value="REC"/>
    <property type="match status" value="1"/>
</dbReference>
<dbReference type="Pfam" id="PF00512">
    <property type="entry name" value="HisKA"/>
    <property type="match status" value="1"/>
</dbReference>
<feature type="transmembrane region" description="Helical" evidence="8">
    <location>
        <begin position="899"/>
        <end position="915"/>
    </location>
</feature>
<dbReference type="FunFam" id="1.10.287.130:FF:000045">
    <property type="entry name" value="Two-component system sensor histidine kinase/response regulator"/>
    <property type="match status" value="1"/>
</dbReference>
<dbReference type="EC" id="2.7.13.3" evidence="2"/>
<dbReference type="CDD" id="cd00082">
    <property type="entry name" value="HisKA"/>
    <property type="match status" value="1"/>
</dbReference>
<feature type="domain" description="Response regulatory" evidence="11">
    <location>
        <begin position="1075"/>
        <end position="1190"/>
    </location>
</feature>
<keyword evidence="5" id="KW-0238">DNA-binding</keyword>
<evidence type="ECO:0000256" key="8">
    <source>
        <dbReference type="SAM" id="Phobius"/>
    </source>
</evidence>
<dbReference type="Gene3D" id="1.10.287.130">
    <property type="match status" value="1"/>
</dbReference>
<dbReference type="RefSeq" id="WP_092793595.1">
    <property type="nucleotide sequence ID" value="NZ_FOPC01000013.1"/>
</dbReference>
<feature type="domain" description="Histidine kinase" evidence="10">
    <location>
        <begin position="830"/>
        <end position="1042"/>
    </location>
</feature>
<dbReference type="InterPro" id="IPR005467">
    <property type="entry name" value="His_kinase_dom"/>
</dbReference>
<dbReference type="InterPro" id="IPR036890">
    <property type="entry name" value="HATPase_C_sf"/>
</dbReference>
<dbReference type="InterPro" id="IPR011110">
    <property type="entry name" value="Reg_prop"/>
</dbReference>
<dbReference type="InterPro" id="IPR009057">
    <property type="entry name" value="Homeodomain-like_sf"/>
</dbReference>
<dbReference type="SUPFAM" id="SSF52172">
    <property type="entry name" value="CheY-like"/>
    <property type="match status" value="1"/>
</dbReference>
<dbReference type="InterPro" id="IPR018060">
    <property type="entry name" value="HTH_AraC"/>
</dbReference>